<dbReference type="PANTHER" id="PTHR41534">
    <property type="entry name" value="BLR3401 PROTEIN"/>
    <property type="match status" value="1"/>
</dbReference>
<dbReference type="SUPFAM" id="SSF54427">
    <property type="entry name" value="NTF2-like"/>
    <property type="match status" value="1"/>
</dbReference>
<keyword evidence="4 6" id="KW-0223">Dioxygenase</keyword>
<evidence type="ECO:0000256" key="2">
    <source>
        <dbReference type="ARBA" id="ARBA00009570"/>
    </source>
</evidence>
<sequence length="184" mass="21587">MYPQADGTAGIDQLALRARMELTFELQQFLLEEARALDEERYEDWLAMLTPDIHYWMPGIQARYRADERRTPSRSAMAFFDDTLDELRVRVARTRQKTAWAEDPPTRHCHIITNVEVQLTATSSEYRVHSCFANVRNRNEVEEQVLYGRREDLVRRTDAGLKLARRAIYLRQAVLLAKNLNTFL</sequence>
<accession>A0A829YMS4</accession>
<dbReference type="CDD" id="cd00667">
    <property type="entry name" value="ring_hydroxylating_dioxygenases_beta"/>
    <property type="match status" value="1"/>
</dbReference>
<comment type="similarity">
    <text evidence="2">Belongs to the bacterial ring-hydroxylating dioxygenase beta subunit family.</text>
</comment>
<evidence type="ECO:0000313" key="6">
    <source>
        <dbReference type="EMBL" id="GFE84647.1"/>
    </source>
</evidence>
<dbReference type="RefSeq" id="WP_202627019.1">
    <property type="nucleotide sequence ID" value="NZ_BLJN01000009.1"/>
</dbReference>
<reference evidence="7" key="1">
    <citation type="submission" date="2020-01" db="EMBL/GenBank/DDBJ databases">
        <title>'Steroidobacter agaridevorans' sp. nov., agar-degrading bacteria isolated from rhizosphere soils.</title>
        <authorList>
            <person name="Ikenaga M."/>
            <person name="Kataoka M."/>
            <person name="Murouchi A."/>
            <person name="Katsuragi S."/>
            <person name="Sakai M."/>
        </authorList>
    </citation>
    <scope>NUCLEOTIDE SEQUENCE [LARGE SCALE GENOMIC DNA]</scope>
    <source>
        <strain evidence="7">YU21-B</strain>
    </source>
</reference>
<keyword evidence="3" id="KW-0058">Aromatic hydrocarbons catabolism</keyword>
<dbReference type="Gene3D" id="3.10.450.50">
    <property type="match status" value="1"/>
</dbReference>
<proteinExistence type="inferred from homology"/>
<dbReference type="GO" id="GO:0051213">
    <property type="term" value="F:dioxygenase activity"/>
    <property type="evidence" value="ECO:0007669"/>
    <property type="project" value="UniProtKB-KW"/>
</dbReference>
<gene>
    <name evidence="6" type="ORF">GCM10011487_66470</name>
</gene>
<keyword evidence="5" id="KW-0560">Oxidoreductase</keyword>
<name>A0A829YMS4_9GAMM</name>
<protein>
    <submittedName>
        <fullName evidence="6">Hypothetical biphenyl dioxygenase beta subunit</fullName>
    </submittedName>
</protein>
<dbReference type="PANTHER" id="PTHR41534:SF2">
    <property type="entry name" value="3-PHENYLPROPIONATE_CINNAMIC ACID DIOXYGENASE SUBUNIT BETA"/>
    <property type="match status" value="1"/>
</dbReference>
<evidence type="ECO:0000256" key="4">
    <source>
        <dbReference type="ARBA" id="ARBA00022964"/>
    </source>
</evidence>
<dbReference type="InterPro" id="IPR032710">
    <property type="entry name" value="NTF2-like_dom_sf"/>
</dbReference>
<dbReference type="NCBIfam" id="NF007479">
    <property type="entry name" value="PRK10069.1"/>
    <property type="match status" value="1"/>
</dbReference>
<evidence type="ECO:0000256" key="3">
    <source>
        <dbReference type="ARBA" id="ARBA00022797"/>
    </source>
</evidence>
<dbReference type="AlphaFoldDB" id="A0A829YMS4"/>
<keyword evidence="7" id="KW-1185">Reference proteome</keyword>
<evidence type="ECO:0000256" key="5">
    <source>
        <dbReference type="ARBA" id="ARBA00023002"/>
    </source>
</evidence>
<organism evidence="6 7">
    <name type="scientific">Steroidobacter agaridevorans</name>
    <dbReference type="NCBI Taxonomy" id="2695856"/>
    <lineage>
        <taxon>Bacteria</taxon>
        <taxon>Pseudomonadati</taxon>
        <taxon>Pseudomonadota</taxon>
        <taxon>Gammaproteobacteria</taxon>
        <taxon>Steroidobacterales</taxon>
        <taxon>Steroidobacteraceae</taxon>
        <taxon>Steroidobacter</taxon>
    </lineage>
</organism>
<dbReference type="Pfam" id="PF00866">
    <property type="entry name" value="Ring_hydroxyl_B"/>
    <property type="match status" value="1"/>
</dbReference>
<dbReference type="EMBL" id="BLJN01000009">
    <property type="protein sequence ID" value="GFE84647.1"/>
    <property type="molecule type" value="Genomic_DNA"/>
</dbReference>
<dbReference type="Proteomes" id="UP000445000">
    <property type="component" value="Unassembled WGS sequence"/>
</dbReference>
<dbReference type="GO" id="GO:0019380">
    <property type="term" value="P:3-phenylpropionate catabolic process"/>
    <property type="evidence" value="ECO:0007669"/>
    <property type="project" value="TreeGrafter"/>
</dbReference>
<dbReference type="InterPro" id="IPR000391">
    <property type="entry name" value="Rng_hydr_dOase-bsu"/>
</dbReference>
<evidence type="ECO:0000313" key="7">
    <source>
        <dbReference type="Proteomes" id="UP000445000"/>
    </source>
</evidence>
<evidence type="ECO:0000256" key="1">
    <source>
        <dbReference type="ARBA" id="ARBA00005211"/>
    </source>
</evidence>
<comment type="pathway">
    <text evidence="1">Aromatic compound metabolism.</text>
</comment>
<comment type="caution">
    <text evidence="6">The sequence shown here is derived from an EMBL/GenBank/DDBJ whole genome shotgun (WGS) entry which is preliminary data.</text>
</comment>